<gene>
    <name evidence="2" type="ORF">PGQ11_006092</name>
</gene>
<reference evidence="2 3" key="1">
    <citation type="journal article" date="2024" name="IMA Fungus">
        <title>Apiospora arundinis, a panoply of carbohydrate-active enzymes and secondary metabolites.</title>
        <authorList>
            <person name="Sorensen T."/>
            <person name="Petersen C."/>
            <person name="Muurmann A.T."/>
            <person name="Christiansen J.V."/>
            <person name="Brundto M.L."/>
            <person name="Overgaard C.K."/>
            <person name="Boysen A.T."/>
            <person name="Wollenberg R.D."/>
            <person name="Larsen T.O."/>
            <person name="Sorensen J.L."/>
            <person name="Nielsen K.L."/>
            <person name="Sondergaard T.E."/>
        </authorList>
    </citation>
    <scope>NUCLEOTIDE SEQUENCE [LARGE SCALE GENOMIC DNA]</scope>
    <source>
        <strain evidence="2 3">AAU 773</strain>
    </source>
</reference>
<dbReference type="Proteomes" id="UP001390339">
    <property type="component" value="Unassembled WGS sequence"/>
</dbReference>
<organism evidence="2 3">
    <name type="scientific">Apiospora arundinis</name>
    <dbReference type="NCBI Taxonomy" id="335852"/>
    <lineage>
        <taxon>Eukaryota</taxon>
        <taxon>Fungi</taxon>
        <taxon>Dikarya</taxon>
        <taxon>Ascomycota</taxon>
        <taxon>Pezizomycotina</taxon>
        <taxon>Sordariomycetes</taxon>
        <taxon>Xylariomycetidae</taxon>
        <taxon>Amphisphaeriales</taxon>
        <taxon>Apiosporaceae</taxon>
        <taxon>Apiospora</taxon>
    </lineage>
</organism>
<feature type="signal peptide" evidence="1">
    <location>
        <begin position="1"/>
        <end position="19"/>
    </location>
</feature>
<evidence type="ECO:0000256" key="1">
    <source>
        <dbReference type="SAM" id="SignalP"/>
    </source>
</evidence>
<comment type="caution">
    <text evidence="2">The sequence shown here is derived from an EMBL/GenBank/DDBJ whole genome shotgun (WGS) entry which is preliminary data.</text>
</comment>
<accession>A0ABR2IRN3</accession>
<dbReference type="EMBL" id="JAPCWZ010000004">
    <property type="protein sequence ID" value="KAK8867514.1"/>
    <property type="molecule type" value="Genomic_DNA"/>
</dbReference>
<name>A0ABR2IRN3_9PEZI</name>
<evidence type="ECO:0000313" key="3">
    <source>
        <dbReference type="Proteomes" id="UP001390339"/>
    </source>
</evidence>
<protein>
    <submittedName>
        <fullName evidence="2">Uncharacterized protein</fullName>
    </submittedName>
</protein>
<evidence type="ECO:0000313" key="2">
    <source>
        <dbReference type="EMBL" id="KAK8867514.1"/>
    </source>
</evidence>
<sequence>MQVTGIFATLTLMAAGASASPIEARQGHFPSAVGTINTYSDNSCRTLIAKNVSITDDCRALDEGIASIKYLSYDGAGIAWNLYGYSDTECKRWVSASATPMCTSEYLMVPSWTGNIRSIRMQYVVPL</sequence>
<keyword evidence="3" id="KW-1185">Reference proteome</keyword>
<feature type="chain" id="PRO_5046932211" evidence="1">
    <location>
        <begin position="20"/>
        <end position="127"/>
    </location>
</feature>
<proteinExistence type="predicted"/>
<keyword evidence="1" id="KW-0732">Signal</keyword>